<keyword evidence="2" id="KW-1185">Reference proteome</keyword>
<reference evidence="1 2" key="1">
    <citation type="submission" date="2017-04" db="EMBL/GenBank/DDBJ databases">
        <authorList>
            <person name="Afonso C.L."/>
            <person name="Miller P.J."/>
            <person name="Scott M.A."/>
            <person name="Spackman E."/>
            <person name="Goraichik I."/>
            <person name="Dimitrov K.M."/>
            <person name="Suarez D.L."/>
            <person name="Swayne D.E."/>
        </authorList>
    </citation>
    <scope>NUCLEOTIDE SEQUENCE [LARGE SCALE GENOMIC DNA]</scope>
    <source>
        <strain evidence="1 2">DSM 43828</strain>
    </source>
</reference>
<proteinExistence type="predicted"/>
<dbReference type="EMBL" id="FWXV01000010">
    <property type="protein sequence ID" value="SMD24404.1"/>
    <property type="molecule type" value="Genomic_DNA"/>
</dbReference>
<sequence length="107" mass="12581">MYTIRRDEDDEIMGYVVPVGDHWQATTVFNAALADPTSLEEAEDIVRRDGLSCLADRWLVEYDGEWREARLQEVRPDSVRLWWADPMIEQSPHGQWIDTRAHKIRRA</sequence>
<gene>
    <name evidence="1" type="ORF">SAMN05661093_08505</name>
</gene>
<dbReference type="Proteomes" id="UP000192674">
    <property type="component" value="Unassembled WGS sequence"/>
</dbReference>
<organism evidence="1 2">
    <name type="scientific">Kibdelosporangium aridum</name>
    <dbReference type="NCBI Taxonomy" id="2030"/>
    <lineage>
        <taxon>Bacteria</taxon>
        <taxon>Bacillati</taxon>
        <taxon>Actinomycetota</taxon>
        <taxon>Actinomycetes</taxon>
        <taxon>Pseudonocardiales</taxon>
        <taxon>Pseudonocardiaceae</taxon>
        <taxon>Kibdelosporangium</taxon>
    </lineage>
</organism>
<dbReference type="OrthoDB" id="68692at2"/>
<evidence type="ECO:0000313" key="2">
    <source>
        <dbReference type="Proteomes" id="UP000192674"/>
    </source>
</evidence>
<accession>A0A1Y5Y2E0</accession>
<protein>
    <submittedName>
        <fullName evidence="1">Uncharacterized protein</fullName>
    </submittedName>
</protein>
<dbReference type="RefSeq" id="WP_084432950.1">
    <property type="nucleotide sequence ID" value="NZ_FWXV01000010.1"/>
</dbReference>
<name>A0A1Y5Y2E0_KIBAR</name>
<evidence type="ECO:0000313" key="1">
    <source>
        <dbReference type="EMBL" id="SMD24404.1"/>
    </source>
</evidence>
<dbReference type="AlphaFoldDB" id="A0A1Y5Y2E0"/>